<sequence length="103" mass="11799">RLRNDFAVVDSDIDCTTNQEDFKYGEVIEFKCNGEKLSEDTKISITICWDAGSEVVELNREGDFYVGNTVIQEQNQTEVKTYINLSNENITAKTNFTFNVNTR</sequence>
<dbReference type="AlphaFoldDB" id="A0A955RLA7"/>
<dbReference type="Proteomes" id="UP000754563">
    <property type="component" value="Unassembled WGS sequence"/>
</dbReference>
<evidence type="ECO:0000313" key="1">
    <source>
        <dbReference type="EMBL" id="MCA9386172.1"/>
    </source>
</evidence>
<dbReference type="EMBL" id="JAGQLH010000090">
    <property type="protein sequence ID" value="MCA9386172.1"/>
    <property type="molecule type" value="Genomic_DNA"/>
</dbReference>
<protein>
    <submittedName>
        <fullName evidence="1">Uncharacterized protein</fullName>
    </submittedName>
</protein>
<accession>A0A955RLA7</accession>
<feature type="non-terminal residue" evidence="1">
    <location>
        <position position="1"/>
    </location>
</feature>
<organism evidence="1 2">
    <name type="scientific">Candidatus Dojkabacteria bacterium</name>
    <dbReference type="NCBI Taxonomy" id="2099670"/>
    <lineage>
        <taxon>Bacteria</taxon>
        <taxon>Candidatus Dojkabacteria</taxon>
    </lineage>
</organism>
<name>A0A955RLA7_9BACT</name>
<reference evidence="1" key="1">
    <citation type="submission" date="2020-04" db="EMBL/GenBank/DDBJ databases">
        <authorList>
            <person name="Zhang T."/>
        </authorList>
    </citation>
    <scope>NUCLEOTIDE SEQUENCE</scope>
    <source>
        <strain evidence="1">HKST-UBA11</strain>
    </source>
</reference>
<comment type="caution">
    <text evidence="1">The sequence shown here is derived from an EMBL/GenBank/DDBJ whole genome shotgun (WGS) entry which is preliminary data.</text>
</comment>
<reference evidence="1" key="2">
    <citation type="journal article" date="2021" name="Microbiome">
        <title>Successional dynamics and alternative stable states in a saline activated sludge microbial community over 9 years.</title>
        <authorList>
            <person name="Wang Y."/>
            <person name="Ye J."/>
            <person name="Ju F."/>
            <person name="Liu L."/>
            <person name="Boyd J.A."/>
            <person name="Deng Y."/>
            <person name="Parks D.H."/>
            <person name="Jiang X."/>
            <person name="Yin X."/>
            <person name="Woodcroft B.J."/>
            <person name="Tyson G.W."/>
            <person name="Hugenholtz P."/>
            <person name="Polz M.F."/>
            <person name="Zhang T."/>
        </authorList>
    </citation>
    <scope>NUCLEOTIDE SEQUENCE</scope>
    <source>
        <strain evidence="1">HKST-UBA11</strain>
    </source>
</reference>
<evidence type="ECO:0000313" key="2">
    <source>
        <dbReference type="Proteomes" id="UP000754563"/>
    </source>
</evidence>
<proteinExistence type="predicted"/>
<gene>
    <name evidence="1" type="ORF">KC717_05995</name>
</gene>